<dbReference type="InterPro" id="IPR024370">
    <property type="entry name" value="PBP_domain"/>
</dbReference>
<name>A0A6J6ANB1_9ZZZZ</name>
<organism evidence="5">
    <name type="scientific">freshwater metagenome</name>
    <dbReference type="NCBI Taxonomy" id="449393"/>
    <lineage>
        <taxon>unclassified sequences</taxon>
        <taxon>metagenomes</taxon>
        <taxon>ecological metagenomes</taxon>
    </lineage>
</organism>
<reference evidence="5" key="1">
    <citation type="submission" date="2020-05" db="EMBL/GenBank/DDBJ databases">
        <authorList>
            <person name="Chiriac C."/>
            <person name="Salcher M."/>
            <person name="Ghai R."/>
            <person name="Kavagutti S V."/>
        </authorList>
    </citation>
    <scope>NUCLEOTIDE SEQUENCE</scope>
</reference>
<protein>
    <submittedName>
        <fullName evidence="5">Unannotated protein</fullName>
    </submittedName>
</protein>
<dbReference type="Pfam" id="PF12849">
    <property type="entry name" value="PBP_like_2"/>
    <property type="match status" value="1"/>
</dbReference>
<keyword evidence="2" id="KW-0813">Transport</keyword>
<dbReference type="InterPro" id="IPR050962">
    <property type="entry name" value="Phosphate-bind_PstS"/>
</dbReference>
<feature type="domain" description="PBP" evidence="4">
    <location>
        <begin position="25"/>
        <end position="361"/>
    </location>
</feature>
<evidence type="ECO:0000256" key="1">
    <source>
        <dbReference type="ARBA" id="ARBA00008725"/>
    </source>
</evidence>
<gene>
    <name evidence="5" type="ORF">UFOPK4182_00685</name>
</gene>
<dbReference type="GO" id="GO:0042301">
    <property type="term" value="F:phosphate ion binding"/>
    <property type="evidence" value="ECO:0007669"/>
    <property type="project" value="InterPro"/>
</dbReference>
<dbReference type="InterPro" id="IPR005673">
    <property type="entry name" value="ABC_phos-bd_PstS"/>
</dbReference>
<dbReference type="PANTHER" id="PTHR42996">
    <property type="entry name" value="PHOSPHATE-BINDING PROTEIN PSTS"/>
    <property type="match status" value="1"/>
</dbReference>
<dbReference type="GO" id="GO:0035435">
    <property type="term" value="P:phosphate ion transmembrane transport"/>
    <property type="evidence" value="ECO:0007669"/>
    <property type="project" value="InterPro"/>
</dbReference>
<comment type="similarity">
    <text evidence="1">Belongs to the PstS family.</text>
</comment>
<sequence length="396" mass="41416">MISRKKLAIIAITASSLFLSTNPAFAGTTLNGSGATFASPLIDACKSDYAADTGNTINYTGGGSGKGRTDFTGGLVDFAGSDAPYSSGAPSNLIYAPIYAAPLALMYNLPTVKEPIYLTPKTIAKIFSGVITKWNDPAIVADNERVVKTPIYKTKKIKVKVKGKKNKFTTKTVPALDSKGQAIVASYDTKTISVDLPSEIITVWYRSDPSGSTENFGRFLKGANAGANSSVWPKAQNQSFNAMLPSNGGVFYYFQAASGSAAVSAGVKNKVGSITYSELSFATANKLPVAYVQNANGEFVEPAAAGTSIFLGGGTINANGTVDVDFAKKIPGAYPIGTASYGMAYSSGKDAAKQAAVASWFTYVLEKCASKYPEKGFSQITGPLAAKAKEQIAKIK</sequence>
<dbReference type="GO" id="GO:0043190">
    <property type="term" value="C:ATP-binding cassette (ABC) transporter complex"/>
    <property type="evidence" value="ECO:0007669"/>
    <property type="project" value="InterPro"/>
</dbReference>
<dbReference type="EMBL" id="CAEUNI010000067">
    <property type="protein sequence ID" value="CAB4371908.1"/>
    <property type="molecule type" value="Genomic_DNA"/>
</dbReference>
<dbReference type="Gene3D" id="3.40.190.10">
    <property type="entry name" value="Periplasmic binding protein-like II"/>
    <property type="match status" value="2"/>
</dbReference>
<evidence type="ECO:0000313" key="5">
    <source>
        <dbReference type="EMBL" id="CAB4371908.1"/>
    </source>
</evidence>
<dbReference type="AlphaFoldDB" id="A0A6J6ANB1"/>
<proteinExistence type="inferred from homology"/>
<dbReference type="PANTHER" id="PTHR42996:SF1">
    <property type="entry name" value="PHOSPHATE-BINDING PROTEIN PSTS"/>
    <property type="match status" value="1"/>
</dbReference>
<evidence type="ECO:0000259" key="4">
    <source>
        <dbReference type="Pfam" id="PF12849"/>
    </source>
</evidence>
<keyword evidence="3" id="KW-0592">Phosphate transport</keyword>
<evidence type="ECO:0000256" key="3">
    <source>
        <dbReference type="ARBA" id="ARBA00022592"/>
    </source>
</evidence>
<evidence type="ECO:0000256" key="2">
    <source>
        <dbReference type="ARBA" id="ARBA00022448"/>
    </source>
</evidence>
<accession>A0A6J6ANB1</accession>
<dbReference type="SUPFAM" id="SSF53850">
    <property type="entry name" value="Periplasmic binding protein-like II"/>
    <property type="match status" value="1"/>
</dbReference>
<dbReference type="PIRSF" id="PIRSF002756">
    <property type="entry name" value="PstS"/>
    <property type="match status" value="1"/>
</dbReference>